<gene>
    <name evidence="2" type="ORF">MELLADRAFT_66332</name>
</gene>
<feature type="chain" id="PRO_5003315631" description="Secreted protein" evidence="1">
    <location>
        <begin position="23"/>
        <end position="473"/>
    </location>
</feature>
<dbReference type="KEGG" id="mlr:MELLADRAFT_66332"/>
<dbReference type="VEuPathDB" id="FungiDB:MELLADRAFT_66332"/>
<dbReference type="Proteomes" id="UP000001072">
    <property type="component" value="Unassembled WGS sequence"/>
</dbReference>
<dbReference type="GeneID" id="18930610"/>
<organism evidence="3">
    <name type="scientific">Melampsora larici-populina (strain 98AG31 / pathotype 3-4-7)</name>
    <name type="common">Poplar leaf rust fungus</name>
    <dbReference type="NCBI Taxonomy" id="747676"/>
    <lineage>
        <taxon>Eukaryota</taxon>
        <taxon>Fungi</taxon>
        <taxon>Dikarya</taxon>
        <taxon>Basidiomycota</taxon>
        <taxon>Pucciniomycotina</taxon>
        <taxon>Pucciniomycetes</taxon>
        <taxon>Pucciniales</taxon>
        <taxon>Melampsoraceae</taxon>
        <taxon>Melampsora</taxon>
    </lineage>
</organism>
<dbReference type="AlphaFoldDB" id="F4RYS1"/>
<evidence type="ECO:0000313" key="2">
    <source>
        <dbReference type="EMBL" id="EGG02529.1"/>
    </source>
</evidence>
<protein>
    <recommendedName>
        <fullName evidence="4">Secreted protein</fullName>
    </recommendedName>
</protein>
<sequence>MGSPIKLSLWFAVFVSLLMLSGHPLQKLPQLTPQRWLSTDSSIPHMFPNLESTVKPVKGPTALARGTTGATKLRASSSSTSTADKVEILTVPSPLTWDSGFGGITEDQHVHHLIQDIQTVMYYDESKGFTDKNRVLIDRISGYIFSEKSKDMRRGVEAAIEGLYVISQNRRLSSYTVSYTKNIIYDLLIKRHNIWAEDLSWQTYFSLDCKEIHTFLGAVLNSGKFDGEATWRFIQKTFDQRQSLEVMAQKSINGKAALDQITNDSWELWIPAFVMATGVTKTHEKELLHLLREFSQLTPAETSDTFLTLRNNEIKIMAQRACVVLAERSEKLKAYYIYSLQESANEVLNKNKNLGVGIKDMVAEFTQDSGLLQTTWKNELSTSAQLNFMTDLRYQNRIHLLVELATSRILEKGPEVSHDLLFKDVLNTLKHQRQLPIPVPDRQMFLANALRKLSQIISYNRPTTTVHPQSARR</sequence>
<dbReference type="HOGENOM" id="CLU_577564_0_0_1"/>
<dbReference type="RefSeq" id="XP_007414218.1">
    <property type="nucleotide sequence ID" value="XM_007414156.1"/>
</dbReference>
<keyword evidence="1" id="KW-0732">Signal</keyword>
<dbReference type="OrthoDB" id="10365853at2759"/>
<evidence type="ECO:0000256" key="1">
    <source>
        <dbReference type="SAM" id="SignalP"/>
    </source>
</evidence>
<dbReference type="InParanoid" id="F4RYS1"/>
<feature type="signal peptide" evidence="1">
    <location>
        <begin position="1"/>
        <end position="22"/>
    </location>
</feature>
<name>F4RYS1_MELLP</name>
<dbReference type="EMBL" id="GL883130">
    <property type="protein sequence ID" value="EGG02529.1"/>
    <property type="molecule type" value="Genomic_DNA"/>
</dbReference>
<accession>F4RYS1</accession>
<reference evidence="3" key="1">
    <citation type="journal article" date="2011" name="Proc. Natl. Acad. Sci. U.S.A.">
        <title>Obligate biotrophy features unraveled by the genomic analysis of rust fungi.</title>
        <authorList>
            <person name="Duplessis S."/>
            <person name="Cuomo C.A."/>
            <person name="Lin Y.-C."/>
            <person name="Aerts A."/>
            <person name="Tisserant E."/>
            <person name="Veneault-Fourrey C."/>
            <person name="Joly D.L."/>
            <person name="Hacquard S."/>
            <person name="Amselem J."/>
            <person name="Cantarel B.L."/>
            <person name="Chiu R."/>
            <person name="Coutinho P.M."/>
            <person name="Feau N."/>
            <person name="Field M."/>
            <person name="Frey P."/>
            <person name="Gelhaye E."/>
            <person name="Goldberg J."/>
            <person name="Grabherr M.G."/>
            <person name="Kodira C.D."/>
            <person name="Kohler A."/>
            <person name="Kuees U."/>
            <person name="Lindquist E.A."/>
            <person name="Lucas S.M."/>
            <person name="Mago R."/>
            <person name="Mauceli E."/>
            <person name="Morin E."/>
            <person name="Murat C."/>
            <person name="Pangilinan J.L."/>
            <person name="Park R."/>
            <person name="Pearson M."/>
            <person name="Quesneville H."/>
            <person name="Rouhier N."/>
            <person name="Sakthikumar S."/>
            <person name="Salamov A.A."/>
            <person name="Schmutz J."/>
            <person name="Selles B."/>
            <person name="Shapiro H."/>
            <person name="Tanguay P."/>
            <person name="Tuskan G.A."/>
            <person name="Henrissat B."/>
            <person name="Van de Peer Y."/>
            <person name="Rouze P."/>
            <person name="Ellis J.G."/>
            <person name="Dodds P.N."/>
            <person name="Schein J.E."/>
            <person name="Zhong S."/>
            <person name="Hamelin R.C."/>
            <person name="Grigoriev I.V."/>
            <person name="Szabo L.J."/>
            <person name="Martin F."/>
        </authorList>
    </citation>
    <scope>NUCLEOTIDE SEQUENCE [LARGE SCALE GENOMIC DNA]</scope>
    <source>
        <strain evidence="3">98AG31 / pathotype 3-4-7</strain>
    </source>
</reference>
<proteinExistence type="predicted"/>
<keyword evidence="3" id="KW-1185">Reference proteome</keyword>
<evidence type="ECO:0000313" key="3">
    <source>
        <dbReference type="Proteomes" id="UP000001072"/>
    </source>
</evidence>
<evidence type="ECO:0008006" key="4">
    <source>
        <dbReference type="Google" id="ProtNLM"/>
    </source>
</evidence>